<dbReference type="GO" id="GO:0008270">
    <property type="term" value="F:zinc ion binding"/>
    <property type="evidence" value="ECO:0007669"/>
    <property type="project" value="InterPro"/>
</dbReference>
<dbReference type="InterPro" id="IPR046341">
    <property type="entry name" value="SET_dom_sf"/>
</dbReference>
<dbReference type="InterPro" id="IPR043017">
    <property type="entry name" value="WIYLD_dom_sf"/>
</dbReference>
<dbReference type="SUPFAM" id="SSF82199">
    <property type="entry name" value="SET domain"/>
    <property type="match status" value="1"/>
</dbReference>
<evidence type="ECO:0000259" key="4">
    <source>
        <dbReference type="PROSITE" id="PS50280"/>
    </source>
</evidence>
<evidence type="ECO:0000259" key="5">
    <source>
        <dbReference type="PROSITE" id="PS50867"/>
    </source>
</evidence>
<dbReference type="InterPro" id="IPR007728">
    <property type="entry name" value="Pre-SET_dom"/>
</dbReference>
<organism evidence="6">
    <name type="scientific">Fagus sylvatica</name>
    <name type="common">Beechnut</name>
    <dbReference type="NCBI Taxonomy" id="28930"/>
    <lineage>
        <taxon>Eukaryota</taxon>
        <taxon>Viridiplantae</taxon>
        <taxon>Streptophyta</taxon>
        <taxon>Embryophyta</taxon>
        <taxon>Tracheophyta</taxon>
        <taxon>Spermatophyta</taxon>
        <taxon>Magnoliopsida</taxon>
        <taxon>eudicotyledons</taxon>
        <taxon>Gunneridae</taxon>
        <taxon>Pentapetalae</taxon>
        <taxon>rosids</taxon>
        <taxon>fabids</taxon>
        <taxon>Fagales</taxon>
        <taxon>Fagaceae</taxon>
        <taxon>Fagus</taxon>
    </lineage>
</organism>
<accession>A0A2N9E514</accession>
<feature type="domain" description="Pre-SET" evidence="5">
    <location>
        <begin position="436"/>
        <end position="539"/>
    </location>
</feature>
<dbReference type="Pfam" id="PF05033">
    <property type="entry name" value="Pre-SET"/>
    <property type="match status" value="1"/>
</dbReference>
<dbReference type="InterPro" id="IPR018848">
    <property type="entry name" value="WIYLD_domain"/>
</dbReference>
<evidence type="ECO:0000313" key="6">
    <source>
        <dbReference type="EMBL" id="SPC74056.1"/>
    </source>
</evidence>
<protein>
    <recommendedName>
        <fullName evidence="7">SET domain-containing protein</fullName>
    </recommendedName>
</protein>
<dbReference type="GO" id="GO:0005634">
    <property type="term" value="C:nucleus"/>
    <property type="evidence" value="ECO:0007669"/>
    <property type="project" value="InterPro"/>
</dbReference>
<dbReference type="SMART" id="SM00468">
    <property type="entry name" value="PreSET"/>
    <property type="match status" value="1"/>
</dbReference>
<gene>
    <name evidence="6" type="ORF">FSB_LOCUS1938</name>
</gene>
<feature type="region of interest" description="Disordered" evidence="3">
    <location>
        <begin position="76"/>
        <end position="97"/>
    </location>
</feature>
<dbReference type="InterPro" id="IPR026960">
    <property type="entry name" value="RVT-Znf"/>
</dbReference>
<comment type="subcellular location">
    <subcellularLocation>
        <location evidence="1">Chromosome</location>
    </subcellularLocation>
</comment>
<dbReference type="EMBL" id="OIVN01000090">
    <property type="protein sequence ID" value="SPC74056.1"/>
    <property type="molecule type" value="Genomic_DNA"/>
</dbReference>
<evidence type="ECO:0000256" key="2">
    <source>
        <dbReference type="ARBA" id="ARBA00022454"/>
    </source>
</evidence>
<dbReference type="InterPro" id="IPR001214">
    <property type="entry name" value="SET_dom"/>
</dbReference>
<dbReference type="Gene3D" id="1.10.8.850">
    <property type="entry name" value="Histone-lysine N methyltransferase , C-terminal domain-like"/>
    <property type="match status" value="1"/>
</dbReference>
<evidence type="ECO:0008006" key="7">
    <source>
        <dbReference type="Google" id="ProtNLM"/>
    </source>
</evidence>
<dbReference type="Gene3D" id="2.170.270.10">
    <property type="entry name" value="SET domain"/>
    <property type="match status" value="2"/>
</dbReference>
<dbReference type="Pfam" id="PF00856">
    <property type="entry name" value="SET"/>
    <property type="match status" value="1"/>
</dbReference>
<dbReference type="PROSITE" id="PS50867">
    <property type="entry name" value="PRE_SET"/>
    <property type="match status" value="1"/>
</dbReference>
<name>A0A2N9E514_FAGSY</name>
<dbReference type="PANTHER" id="PTHR46450">
    <property type="entry name" value="INACTIVE HISTONE-LYSINE N-METHYLTRANSFERASE SUVR1-RELATED"/>
    <property type="match status" value="1"/>
</dbReference>
<dbReference type="PANTHER" id="PTHR46450:SF24">
    <property type="entry name" value="HISTONE-LYSINE N-METHYLTRANSFERASE SUVR4"/>
    <property type="match status" value="1"/>
</dbReference>
<dbReference type="Pfam" id="PF13966">
    <property type="entry name" value="zf-RVT"/>
    <property type="match status" value="1"/>
</dbReference>
<evidence type="ECO:0000256" key="3">
    <source>
        <dbReference type="SAM" id="MobiDB-lite"/>
    </source>
</evidence>
<feature type="domain" description="SET" evidence="4">
    <location>
        <begin position="640"/>
        <end position="732"/>
    </location>
</feature>
<evidence type="ECO:0000256" key="1">
    <source>
        <dbReference type="ARBA" id="ARBA00004286"/>
    </source>
</evidence>
<dbReference type="PROSITE" id="PS50280">
    <property type="entry name" value="SET"/>
    <property type="match status" value="1"/>
</dbReference>
<dbReference type="GO" id="GO:0005694">
    <property type="term" value="C:chromosome"/>
    <property type="evidence" value="ECO:0007669"/>
    <property type="project" value="UniProtKB-SubCell"/>
</dbReference>
<dbReference type="Pfam" id="PF10440">
    <property type="entry name" value="WIYLD"/>
    <property type="match status" value="1"/>
</dbReference>
<keyword evidence="2" id="KW-0158">Chromosome</keyword>
<dbReference type="GO" id="GO:0042054">
    <property type="term" value="F:histone methyltransferase activity"/>
    <property type="evidence" value="ECO:0007669"/>
    <property type="project" value="InterPro"/>
</dbReference>
<sequence length="732" mass="81175">MAPSPRVVNAFRAMRGIGIPDAEGKPLLKKLLRLYEKKWELIEEDNYRTLIEAYFEMKDDENNAANFNKSVHSDEQSGCGNAKSVHSGEQGGCGIEKSGHLGEQSGCGNGKSVHLGEQSGCGSASNGKQPVVELIPKTEPCDDGVQQPHVVKKKKVMIIPKTEPVEESSSGFVNVESIKRAKTEPCDEDELCSALVNVESTKIDEKVLVVSENGQCIPLAMVKSGSGLVKVESSKREKEKDLMISETGQCSSGPLAMVDDWISALVDNAESIKREEEVLSIEEEKEIDDFDVVPLAMLPPAVLSPSNDLPSNHSVKALPPKYVILNNGVNNSAGTNQGSVTPEISVTVDCGATRTTGLKRRASKIYNPETYLNRKGSGCFKTIIDDITKGQEMVKISLVDGIGSEALPDFNYIRQNIIYQNANVNISLARIADEDCCSECLGDCLTSPITCACARETGGEFAYSPQGLLKEEFLNSCMSMKREPQLHHFVYCPDCPLERTKNEHMPERCKGHLVRKFIKECWRKCGCRILCGNRVVQRGITCKLQVYGVLKLLEGSPFFVWTAAWGKILICDNLMRRGYVLTGLCCMCRRDWEKGDHLLIHCALARDLWCSILNSFGNLWVIPEKVVDLLFGWFNWFRKHNSEVFFTPEGKGWGLRTLEDIPKGTFVCEYAGEVLTNQELYERITQSSGNDRHTYPVTLDADWGSEVGLRDEEALCLDATGFGNVARFINHR</sequence>
<dbReference type="AlphaFoldDB" id="A0A2N9E514"/>
<proteinExistence type="predicted"/>
<reference evidence="6" key="1">
    <citation type="submission" date="2018-02" db="EMBL/GenBank/DDBJ databases">
        <authorList>
            <person name="Cohen D.B."/>
            <person name="Kent A.D."/>
        </authorList>
    </citation>
    <scope>NUCLEOTIDE SEQUENCE</scope>
</reference>